<dbReference type="Gene3D" id="3.40.50.460">
    <property type="entry name" value="Phosphofructokinase domain"/>
    <property type="match status" value="1"/>
</dbReference>
<protein>
    <recommendedName>
        <fullName evidence="8">Pyrophosphate--fructose 6-phosphate 1-phosphotransferase</fullName>
        <ecNumber evidence="8">2.7.1.90</ecNumber>
    </recommendedName>
    <alternativeName>
        <fullName evidence="8">6-phosphofructokinase, pyrophosphate dependent</fullName>
    </alternativeName>
    <alternativeName>
        <fullName evidence="8">PPi-dependent phosphofructokinase</fullName>
        <shortName evidence="8">PPi-PFK</shortName>
    </alternativeName>
    <alternativeName>
        <fullName evidence="8">Pyrophosphate-dependent 6-phosphofructose-1-kinase</fullName>
    </alternativeName>
</protein>
<feature type="site" description="Important for catalytic activity; stabilizes the transition state when the phosphoryl donor is PPi" evidence="8">
    <location>
        <position position="135"/>
    </location>
</feature>
<comment type="catalytic activity">
    <reaction evidence="7 8">
        <text>beta-D-fructose 6-phosphate + diphosphate = beta-D-fructose 1,6-bisphosphate + phosphate + H(+)</text>
        <dbReference type="Rhea" id="RHEA:13613"/>
        <dbReference type="ChEBI" id="CHEBI:15378"/>
        <dbReference type="ChEBI" id="CHEBI:32966"/>
        <dbReference type="ChEBI" id="CHEBI:33019"/>
        <dbReference type="ChEBI" id="CHEBI:43474"/>
        <dbReference type="ChEBI" id="CHEBI:57634"/>
        <dbReference type="EC" id="2.7.1.90"/>
    </reaction>
</comment>
<evidence type="ECO:0000256" key="3">
    <source>
        <dbReference type="ARBA" id="ARBA00022679"/>
    </source>
</evidence>
<dbReference type="PIRSF" id="PIRSF036483">
    <property type="entry name" value="PFK_XF0274"/>
    <property type="match status" value="1"/>
</dbReference>
<dbReference type="PANTHER" id="PTHR45770">
    <property type="entry name" value="ATP-DEPENDENT 6-PHOSPHOFRUCTOKINASE 1"/>
    <property type="match status" value="1"/>
</dbReference>
<feature type="binding site" evidence="8">
    <location>
        <position position="237"/>
    </location>
    <ligand>
        <name>substrate</name>
    </ligand>
</feature>
<dbReference type="GO" id="GO:0047334">
    <property type="term" value="F:diphosphate-fructose-6-phosphate 1-phosphotransferase activity"/>
    <property type="evidence" value="ECO:0007669"/>
    <property type="project" value="UniProtKB-EC"/>
</dbReference>
<evidence type="ECO:0000256" key="6">
    <source>
        <dbReference type="ARBA" id="ARBA00022842"/>
    </source>
</evidence>
<accession>A0A5C6U4P7</accession>
<keyword evidence="3 8" id="KW-0808">Transferase</keyword>
<dbReference type="Gene3D" id="3.40.50.450">
    <property type="match status" value="1"/>
</dbReference>
<evidence type="ECO:0000256" key="5">
    <source>
        <dbReference type="ARBA" id="ARBA00022777"/>
    </source>
</evidence>
<evidence type="ECO:0000259" key="9">
    <source>
        <dbReference type="Pfam" id="PF00365"/>
    </source>
</evidence>
<dbReference type="InterPro" id="IPR050929">
    <property type="entry name" value="PFKA"/>
</dbReference>
<proteinExistence type="inferred from homology"/>
<evidence type="ECO:0000313" key="11">
    <source>
        <dbReference type="Proteomes" id="UP000321832"/>
    </source>
</evidence>
<feature type="domain" description="Phosphofructokinase" evidence="9">
    <location>
        <begin position="5"/>
        <end position="322"/>
    </location>
</feature>
<comment type="activity regulation">
    <text evidence="8">Non-allosteric.</text>
</comment>
<keyword evidence="5 8" id="KW-0418">Kinase</keyword>
<dbReference type="GO" id="GO:0006002">
    <property type="term" value="P:fructose 6-phosphate metabolic process"/>
    <property type="evidence" value="ECO:0007669"/>
    <property type="project" value="InterPro"/>
</dbReference>
<dbReference type="PRINTS" id="PR00476">
    <property type="entry name" value="PHFRCTKINASE"/>
</dbReference>
<dbReference type="HAMAP" id="MF_01978">
    <property type="entry name" value="Phosphofructokinase_II_B2"/>
    <property type="match status" value="1"/>
</dbReference>
<feature type="binding site" evidence="8">
    <location>
        <begin position="295"/>
        <end position="298"/>
    </location>
    <ligand>
        <name>substrate</name>
    </ligand>
</feature>
<sequence length="405" mass="44149">MKSGKILVAQGGGPTAVINQSLVGVALEARRFSEVRRVYGARHGVRGIVDEDFVDLTQETSHNLEQVANTPASALGSTRDKPDLRYCHEIFKVLRAHEIEHFFYIGGNDSADTVRIVSEEAAKAGYPLRCIHIPKTIDNDRVGNDHTPGFPSAARFVAQAFAGANLDNAALPGVYLAVVMGRHAGFLTAASALGKKFPDDGPHLIYLPERTFVLEKFLADVKSVHERYGRCVIAVSEGIHDESGEPIAAKLAKDLERDAHGNVQLSGSGALADLLCEEIKTKLKIKRVRGDTFGYVQRSFIGCVSDVDQREAREVGEKAVQFAMWGQRDGSVAIKRTGFYSVDYELAPLEAVAGRTRTMDDAFISASGTDVTDAFRLYLRPLLGSGMPDAFRLRTHPVAKVLRRG</sequence>
<dbReference type="EC" id="2.7.1.90" evidence="8"/>
<dbReference type="Proteomes" id="UP000321832">
    <property type="component" value="Unassembled WGS sequence"/>
</dbReference>
<comment type="similarity">
    <text evidence="8">Belongs to the phosphofructokinase type A (PFKA) family. PPi-dependent PFK group II subfamily. Clade 'B2' sub-subfamily.</text>
</comment>
<evidence type="ECO:0000256" key="1">
    <source>
        <dbReference type="ARBA" id="ARBA00001946"/>
    </source>
</evidence>
<comment type="subunit">
    <text evidence="8">Homodimer.</text>
</comment>
<keyword evidence="6 8" id="KW-0460">Magnesium</keyword>
<feature type="binding site" evidence="8">
    <location>
        <begin position="136"/>
        <end position="138"/>
    </location>
    <ligand>
        <name>substrate</name>
    </ligand>
</feature>
<feature type="binding site" evidence="8">
    <location>
        <position position="13"/>
    </location>
    <ligand>
        <name>diphosphate</name>
        <dbReference type="ChEBI" id="CHEBI:33019"/>
    </ligand>
</feature>
<dbReference type="InterPro" id="IPR011404">
    <property type="entry name" value="PPi-PFK"/>
</dbReference>
<feature type="site" description="Important for catalytic activity and substrate specificity; stabilizes the transition state when the phosphoryl donor is PPi; prevents ATP from binding by mimicking the alpha-phosphate group of ATP" evidence="8">
    <location>
        <position position="109"/>
    </location>
</feature>
<feature type="active site" description="Proton acceptor" evidence="8">
    <location>
        <position position="138"/>
    </location>
</feature>
<comment type="pathway">
    <text evidence="8">Carbohydrate degradation; glycolysis; D-glyceraldehyde 3-phosphate and glycerone phosphate from D-glucose: step 3/4.</text>
</comment>
<dbReference type="InterPro" id="IPR022953">
    <property type="entry name" value="ATP_PFK"/>
</dbReference>
<dbReference type="GO" id="GO:0003872">
    <property type="term" value="F:6-phosphofructokinase activity"/>
    <property type="evidence" value="ECO:0007669"/>
    <property type="project" value="UniProtKB-UniRule"/>
</dbReference>
<keyword evidence="8" id="KW-0963">Cytoplasm</keyword>
<organism evidence="10 11">
    <name type="scientific">Piscinibacter aquaticus</name>
    <dbReference type="NCBI Taxonomy" id="392597"/>
    <lineage>
        <taxon>Bacteria</taxon>
        <taxon>Pseudomonadati</taxon>
        <taxon>Pseudomonadota</taxon>
        <taxon>Betaproteobacteria</taxon>
        <taxon>Burkholderiales</taxon>
        <taxon>Sphaerotilaceae</taxon>
        <taxon>Piscinibacter</taxon>
    </lineage>
</organism>
<keyword evidence="4 8" id="KW-0479">Metal-binding</keyword>
<dbReference type="EMBL" id="VOPW01000001">
    <property type="protein sequence ID" value="TXC66658.1"/>
    <property type="molecule type" value="Genomic_DNA"/>
</dbReference>
<comment type="cofactor">
    <cofactor evidence="1 8">
        <name>Mg(2+)</name>
        <dbReference type="ChEBI" id="CHEBI:18420"/>
    </cofactor>
</comment>
<evidence type="ECO:0000256" key="7">
    <source>
        <dbReference type="ARBA" id="ARBA00048072"/>
    </source>
</evidence>
<dbReference type="SUPFAM" id="SSF53784">
    <property type="entry name" value="Phosphofructokinase"/>
    <property type="match status" value="1"/>
</dbReference>
<dbReference type="NCBIfam" id="NF010675">
    <property type="entry name" value="PRK14072.1"/>
    <property type="match status" value="1"/>
</dbReference>
<gene>
    <name evidence="8" type="primary">pfp</name>
    <name evidence="10" type="ORF">FSC37_15105</name>
</gene>
<feature type="binding site" evidence="8">
    <location>
        <position position="108"/>
    </location>
    <ligand>
        <name>Mg(2+)</name>
        <dbReference type="ChEBI" id="CHEBI:18420"/>
        <note>catalytic</note>
    </ligand>
</feature>
<feature type="binding site" evidence="8">
    <location>
        <begin position="180"/>
        <end position="182"/>
    </location>
    <ligand>
        <name>substrate</name>
    </ligand>
</feature>
<keyword evidence="11" id="KW-1185">Reference proteome</keyword>
<evidence type="ECO:0000256" key="4">
    <source>
        <dbReference type="ARBA" id="ARBA00022723"/>
    </source>
</evidence>
<dbReference type="Pfam" id="PF00365">
    <property type="entry name" value="PFK"/>
    <property type="match status" value="1"/>
</dbReference>
<dbReference type="UniPathway" id="UPA00109">
    <property type="reaction ID" value="UER00182"/>
</dbReference>
<comment type="subcellular location">
    <subcellularLocation>
        <location evidence="8">Cytoplasm</location>
    </subcellularLocation>
</comment>
<comment type="caution">
    <text evidence="10">The sequence shown here is derived from an EMBL/GenBank/DDBJ whole genome shotgun (WGS) entry which is preliminary data.</text>
</comment>
<reference evidence="10 11" key="1">
    <citation type="submission" date="2019-08" db="EMBL/GenBank/DDBJ databases">
        <authorList>
            <person name="Khan S.A."/>
            <person name="Jeon C.O."/>
            <person name="Jeong S.E."/>
        </authorList>
    </citation>
    <scope>NUCLEOTIDE SEQUENCE [LARGE SCALE GENOMIC DNA]</scope>
    <source>
        <strain evidence="11">IMCC1728</strain>
    </source>
</reference>
<evidence type="ECO:0000256" key="8">
    <source>
        <dbReference type="HAMAP-Rule" id="MF_01978"/>
    </source>
</evidence>
<evidence type="ECO:0000313" key="10">
    <source>
        <dbReference type="EMBL" id="TXC66658.1"/>
    </source>
</evidence>
<comment type="function">
    <text evidence="2 8">Catalyzes the phosphorylation of D-fructose 6-phosphate, the first committing step of glycolysis. Uses inorganic phosphate (PPi) as phosphoryl donor instead of ATP like common ATP-dependent phosphofructokinases (ATP-PFKs), which renders the reaction reversible, and can thus function both in glycolysis and gluconeogenesis. Consistently, PPi-PFK can replace the enzymes of both the forward (ATP-PFK) and reverse (fructose-bisphosphatase (FBPase)) reactions.</text>
</comment>
<dbReference type="InterPro" id="IPR000023">
    <property type="entry name" value="Phosphofructokinase_dom"/>
</dbReference>
<keyword evidence="8" id="KW-0324">Glycolysis</keyword>
<name>A0A5C6U4P7_9BURK</name>
<evidence type="ECO:0000256" key="2">
    <source>
        <dbReference type="ARBA" id="ARBA00003138"/>
    </source>
</evidence>
<dbReference type="AlphaFoldDB" id="A0A5C6U4P7"/>
<dbReference type="InterPro" id="IPR035966">
    <property type="entry name" value="PKF_sf"/>
</dbReference>
<dbReference type="GO" id="GO:0005737">
    <property type="term" value="C:cytoplasm"/>
    <property type="evidence" value="ECO:0007669"/>
    <property type="project" value="UniProtKB-SubCell"/>
</dbReference>
<dbReference type="GO" id="GO:0046872">
    <property type="term" value="F:metal ion binding"/>
    <property type="evidence" value="ECO:0007669"/>
    <property type="project" value="UniProtKB-KW"/>
</dbReference>